<keyword evidence="3" id="KW-1185">Reference proteome</keyword>
<comment type="caution">
    <text evidence="1">The sequence shown here is derived from an EMBL/GenBank/DDBJ whole genome shotgun (WGS) entry which is preliminary data.</text>
</comment>
<gene>
    <name evidence="1" type="ORF">GNZ13_09825</name>
    <name evidence="2" type="ORF">GNZ13_41910</name>
</gene>
<proteinExistence type="predicted"/>
<evidence type="ECO:0008006" key="4">
    <source>
        <dbReference type="Google" id="ProtNLM"/>
    </source>
</evidence>
<dbReference type="InterPro" id="IPR050767">
    <property type="entry name" value="Sel1_AlgK"/>
</dbReference>
<evidence type="ECO:0000313" key="3">
    <source>
        <dbReference type="Proteomes" id="UP000655523"/>
    </source>
</evidence>
<dbReference type="EMBL" id="WOEZ01000044">
    <property type="protein sequence ID" value="NPT54901.1"/>
    <property type="molecule type" value="Genomic_DNA"/>
</dbReference>
<dbReference type="Pfam" id="PF08238">
    <property type="entry name" value="Sel1"/>
    <property type="match status" value="5"/>
</dbReference>
<organism evidence="1 3">
    <name type="scientific">Paraburkholderia elongata</name>
    <dbReference type="NCBI Taxonomy" id="2675747"/>
    <lineage>
        <taxon>Bacteria</taxon>
        <taxon>Pseudomonadati</taxon>
        <taxon>Pseudomonadota</taxon>
        <taxon>Betaproteobacteria</taxon>
        <taxon>Burkholderiales</taxon>
        <taxon>Burkholderiaceae</taxon>
        <taxon>Paraburkholderia</taxon>
    </lineage>
</organism>
<sequence>MGYAIIGDVHGQSNKLQRPSCLWSGESVLPPANLSRRSNGGLMSAKFNDKIRKAKHGDAQAQFQVAEAYRAGNGVAEDFTQALYWYRAAAEQGNISAQNNLGTMLQRGIGTEKNPKMATYWYRQAAEQGEMVAQFNLAMRYARGDGVEQNDTDAAHWFARSAEQGYVEAIGELGTMYRFGRGVPKDIVAAARYHTEAAMAGDVTSIGNLLGYQSEIEDAAVKGSAVAALCLAKMYAKGVPVEKDLTKARIWLRTARRSLRSDDLIDNWDQVALMERAMTTLCPTDEPLNSDTQANASSPRDVVLDPRKFEDDILVESEEWTDDDVFENIYDFGLALESDHPDYQKWCDWLAKNHPDGKG</sequence>
<dbReference type="Gene3D" id="1.25.40.10">
    <property type="entry name" value="Tetratricopeptide repeat domain"/>
    <property type="match status" value="2"/>
</dbReference>
<dbReference type="AlphaFoldDB" id="A0A972NKZ6"/>
<evidence type="ECO:0000313" key="2">
    <source>
        <dbReference type="EMBL" id="NPT60930.1"/>
    </source>
</evidence>
<dbReference type="PANTHER" id="PTHR11102">
    <property type="entry name" value="SEL-1-LIKE PROTEIN"/>
    <property type="match status" value="1"/>
</dbReference>
<accession>A0A972NKZ6</accession>
<dbReference type="PANTHER" id="PTHR11102:SF160">
    <property type="entry name" value="ERAD-ASSOCIATED E3 UBIQUITIN-PROTEIN LIGASE COMPONENT HRD3"/>
    <property type="match status" value="1"/>
</dbReference>
<dbReference type="EMBL" id="WOEZ01000245">
    <property type="protein sequence ID" value="NPT60930.1"/>
    <property type="molecule type" value="Genomic_DNA"/>
</dbReference>
<dbReference type="SMART" id="SM00671">
    <property type="entry name" value="SEL1"/>
    <property type="match status" value="5"/>
</dbReference>
<dbReference type="InterPro" id="IPR011990">
    <property type="entry name" value="TPR-like_helical_dom_sf"/>
</dbReference>
<reference evidence="1 3" key="1">
    <citation type="submission" date="2019-11" db="EMBL/GenBank/DDBJ databases">
        <title>Metabolism of dissolved organic matter in forest soils.</title>
        <authorList>
            <person name="Cyle K.T."/>
            <person name="Wilhelm R.C."/>
            <person name="Martinez C.E."/>
        </authorList>
    </citation>
    <scope>NUCLEOTIDE SEQUENCE [LARGE SCALE GENOMIC DNA]</scope>
    <source>
        <strain evidence="1 3">5N</strain>
    </source>
</reference>
<dbReference type="InterPro" id="IPR006597">
    <property type="entry name" value="Sel1-like"/>
</dbReference>
<evidence type="ECO:0000313" key="1">
    <source>
        <dbReference type="EMBL" id="NPT54901.1"/>
    </source>
</evidence>
<protein>
    <recommendedName>
        <fullName evidence="4">Sel1 repeat family protein</fullName>
    </recommendedName>
</protein>
<dbReference type="SUPFAM" id="SSF81901">
    <property type="entry name" value="HCP-like"/>
    <property type="match status" value="1"/>
</dbReference>
<dbReference type="Proteomes" id="UP000655523">
    <property type="component" value="Unassembled WGS sequence"/>
</dbReference>
<name>A0A972NKZ6_9BURK</name>